<evidence type="ECO:0000313" key="1">
    <source>
        <dbReference type="EMBL" id="KAI3775906.1"/>
    </source>
</evidence>
<dbReference type="EMBL" id="CM042032">
    <property type="protein sequence ID" value="KAI3775906.1"/>
    <property type="molecule type" value="Genomic_DNA"/>
</dbReference>
<reference evidence="2" key="1">
    <citation type="journal article" date="2022" name="Mol. Ecol. Resour.">
        <title>The genomes of chicory, endive, great burdock and yacon provide insights into Asteraceae palaeo-polyploidization history and plant inulin production.</title>
        <authorList>
            <person name="Fan W."/>
            <person name="Wang S."/>
            <person name="Wang H."/>
            <person name="Wang A."/>
            <person name="Jiang F."/>
            <person name="Liu H."/>
            <person name="Zhao H."/>
            <person name="Xu D."/>
            <person name="Zhang Y."/>
        </authorList>
    </citation>
    <scope>NUCLEOTIDE SEQUENCE [LARGE SCALE GENOMIC DNA]</scope>
    <source>
        <strain evidence="2">cv. Yunnan</strain>
    </source>
</reference>
<dbReference type="Proteomes" id="UP001056120">
    <property type="component" value="Linkage Group LG15"/>
</dbReference>
<sequence>MIDSCRVLLLPCCNTKTTCLLYSNCINLCPHSFSFSFFSLSLSLSLFQPPPQLPKTTFFNFFRCHIKIKAKQAGSINGW</sequence>
<proteinExistence type="predicted"/>
<accession>A0ACB9FYL3</accession>
<evidence type="ECO:0000313" key="2">
    <source>
        <dbReference type="Proteomes" id="UP001056120"/>
    </source>
</evidence>
<gene>
    <name evidence="1" type="ORF">L1987_45664</name>
</gene>
<organism evidence="1 2">
    <name type="scientific">Smallanthus sonchifolius</name>
    <dbReference type="NCBI Taxonomy" id="185202"/>
    <lineage>
        <taxon>Eukaryota</taxon>
        <taxon>Viridiplantae</taxon>
        <taxon>Streptophyta</taxon>
        <taxon>Embryophyta</taxon>
        <taxon>Tracheophyta</taxon>
        <taxon>Spermatophyta</taxon>
        <taxon>Magnoliopsida</taxon>
        <taxon>eudicotyledons</taxon>
        <taxon>Gunneridae</taxon>
        <taxon>Pentapetalae</taxon>
        <taxon>asterids</taxon>
        <taxon>campanulids</taxon>
        <taxon>Asterales</taxon>
        <taxon>Asteraceae</taxon>
        <taxon>Asteroideae</taxon>
        <taxon>Heliantheae alliance</taxon>
        <taxon>Millerieae</taxon>
        <taxon>Smallanthus</taxon>
    </lineage>
</organism>
<reference evidence="1 2" key="2">
    <citation type="journal article" date="2022" name="Mol. Ecol. Resour.">
        <title>The genomes of chicory, endive, great burdock and yacon provide insights into Asteraceae paleo-polyploidization history and plant inulin production.</title>
        <authorList>
            <person name="Fan W."/>
            <person name="Wang S."/>
            <person name="Wang H."/>
            <person name="Wang A."/>
            <person name="Jiang F."/>
            <person name="Liu H."/>
            <person name="Zhao H."/>
            <person name="Xu D."/>
            <person name="Zhang Y."/>
        </authorList>
    </citation>
    <scope>NUCLEOTIDE SEQUENCE [LARGE SCALE GENOMIC DNA]</scope>
    <source>
        <strain evidence="2">cv. Yunnan</strain>
        <tissue evidence="1">Leaves</tissue>
    </source>
</reference>
<name>A0ACB9FYL3_9ASTR</name>
<protein>
    <submittedName>
        <fullName evidence="1">Uncharacterized protein</fullName>
    </submittedName>
</protein>
<keyword evidence="2" id="KW-1185">Reference proteome</keyword>
<comment type="caution">
    <text evidence="1">The sequence shown here is derived from an EMBL/GenBank/DDBJ whole genome shotgun (WGS) entry which is preliminary data.</text>
</comment>